<evidence type="ECO:0000259" key="1">
    <source>
        <dbReference type="Pfam" id="PF09537"/>
    </source>
</evidence>
<dbReference type="Proteomes" id="UP000004310">
    <property type="component" value="Unassembled WGS sequence"/>
</dbReference>
<organism evidence="2 3">
    <name type="scientific">Fulvimarina pelagi HTCC2506</name>
    <dbReference type="NCBI Taxonomy" id="314231"/>
    <lineage>
        <taxon>Bacteria</taxon>
        <taxon>Pseudomonadati</taxon>
        <taxon>Pseudomonadota</taxon>
        <taxon>Alphaproteobacteria</taxon>
        <taxon>Hyphomicrobiales</taxon>
        <taxon>Aurantimonadaceae</taxon>
        <taxon>Fulvimarina</taxon>
    </lineage>
</organism>
<gene>
    <name evidence="2" type="ORF">FP2506_17334</name>
</gene>
<name>Q0FY81_9HYPH</name>
<sequence>MGYEAAAEKAKNAGLKQTLRDQAAKRRETIRILNEEIVRLGGERREKGSTMGAAHRAFTGLADAFQDSNKAAVERVEEGEDYIEKKFREALDGADFTPETRSVVQRAHTEISAGERLTDRLEDQFD</sequence>
<dbReference type="STRING" id="217511.GCA_001463845_01766"/>
<accession>Q0FY81</accession>
<dbReference type="InterPro" id="IPR011971">
    <property type="entry name" value="CHP02284"/>
</dbReference>
<comment type="caution">
    <text evidence="2">The sequence shown here is derived from an EMBL/GenBank/DDBJ whole genome shotgun (WGS) entry which is preliminary data.</text>
</comment>
<dbReference type="Gene3D" id="1.20.1260.10">
    <property type="match status" value="1"/>
</dbReference>
<dbReference type="eggNOG" id="ENOG5033BJF">
    <property type="taxonomic scope" value="Bacteria"/>
</dbReference>
<proteinExistence type="predicted"/>
<dbReference type="NCBIfam" id="TIGR02284">
    <property type="entry name" value="PA2169 family four-helix-bundle protein"/>
    <property type="match status" value="1"/>
</dbReference>
<dbReference type="HOGENOM" id="CLU_114531_2_0_5"/>
<dbReference type="Pfam" id="PF09537">
    <property type="entry name" value="DUF2383"/>
    <property type="match status" value="1"/>
</dbReference>
<dbReference type="EMBL" id="AATP01000011">
    <property type="protein sequence ID" value="EAU39861.1"/>
    <property type="molecule type" value="Genomic_DNA"/>
</dbReference>
<evidence type="ECO:0000313" key="2">
    <source>
        <dbReference type="EMBL" id="EAU39861.1"/>
    </source>
</evidence>
<reference evidence="2 3" key="1">
    <citation type="journal article" date="2010" name="J. Bacteriol.">
        <title>Genome sequence of Fulvimarina pelagi HTCC2506T, a Mn(II)-oxidizing alphaproteobacterium possessing an aerobic anoxygenic photosynthetic gene cluster and Xanthorhodopsin.</title>
        <authorList>
            <person name="Kang I."/>
            <person name="Oh H.M."/>
            <person name="Lim S.I."/>
            <person name="Ferriera S."/>
            <person name="Giovannoni S.J."/>
            <person name="Cho J.C."/>
        </authorList>
    </citation>
    <scope>NUCLEOTIDE SEQUENCE [LARGE SCALE GENOMIC DNA]</scope>
    <source>
        <strain evidence="2 3">HTCC2506</strain>
    </source>
</reference>
<dbReference type="InterPro" id="IPR019052">
    <property type="entry name" value="DUF2383"/>
</dbReference>
<keyword evidence="3" id="KW-1185">Reference proteome</keyword>
<dbReference type="InterPro" id="IPR012347">
    <property type="entry name" value="Ferritin-like"/>
</dbReference>
<evidence type="ECO:0000313" key="3">
    <source>
        <dbReference type="Proteomes" id="UP000004310"/>
    </source>
</evidence>
<feature type="domain" description="DUF2383" evidence="1">
    <location>
        <begin position="2"/>
        <end position="92"/>
    </location>
</feature>
<protein>
    <recommendedName>
        <fullName evidence="1">DUF2383 domain-containing protein</fullName>
    </recommendedName>
</protein>
<dbReference type="AlphaFoldDB" id="Q0FY81"/>